<name>A0A1F7W6Y1_9BACT</name>
<comment type="caution">
    <text evidence="2">The sequence shown here is derived from an EMBL/GenBank/DDBJ whole genome shotgun (WGS) entry which is preliminary data.</text>
</comment>
<reference evidence="2 3" key="1">
    <citation type="journal article" date="2016" name="Nat. Commun.">
        <title>Thousands of microbial genomes shed light on interconnected biogeochemical processes in an aquifer system.</title>
        <authorList>
            <person name="Anantharaman K."/>
            <person name="Brown C.T."/>
            <person name="Hug L.A."/>
            <person name="Sharon I."/>
            <person name="Castelle C.J."/>
            <person name="Probst A.J."/>
            <person name="Thomas B.C."/>
            <person name="Singh A."/>
            <person name="Wilkins M.J."/>
            <person name="Karaoz U."/>
            <person name="Brodie E.L."/>
            <person name="Williams K.H."/>
            <person name="Hubbard S.S."/>
            <person name="Banfield J.F."/>
        </authorList>
    </citation>
    <scope>NUCLEOTIDE SEQUENCE [LARGE SCALE GENOMIC DNA]</scope>
</reference>
<keyword evidence="1" id="KW-0472">Membrane</keyword>
<proteinExistence type="predicted"/>
<dbReference type="EMBL" id="MGFE01000020">
    <property type="protein sequence ID" value="OGL98406.1"/>
    <property type="molecule type" value="Genomic_DNA"/>
</dbReference>
<keyword evidence="1" id="KW-0812">Transmembrane</keyword>
<gene>
    <name evidence="2" type="ORF">A2304_01780</name>
</gene>
<dbReference type="Proteomes" id="UP000176501">
    <property type="component" value="Unassembled WGS sequence"/>
</dbReference>
<feature type="transmembrane region" description="Helical" evidence="1">
    <location>
        <begin position="338"/>
        <end position="357"/>
    </location>
</feature>
<organism evidence="2 3">
    <name type="scientific">Candidatus Uhrbacteria bacterium RIFOXYB2_FULL_57_15</name>
    <dbReference type="NCBI Taxonomy" id="1802422"/>
    <lineage>
        <taxon>Bacteria</taxon>
        <taxon>Candidatus Uhriibacteriota</taxon>
    </lineage>
</organism>
<evidence type="ECO:0000313" key="2">
    <source>
        <dbReference type="EMBL" id="OGL98406.1"/>
    </source>
</evidence>
<protein>
    <submittedName>
        <fullName evidence="2">Uncharacterized protein</fullName>
    </submittedName>
</protein>
<sequence length="525" mass="59860">MDKTFDFFLLALEKARGKAEEKPEGEFIMVSDTVSAAASVYETIRNSLEYDEEHLLRRNAIRRILKRQLGESDGFGLASVLLRELIWARYLPNGRVPESMVSTVGIIIRKYEALFGASKTVTEGQRAYDWLLDLLASEIEYALTPPIADEALASFAYAKLKERLSWASTVIPESDRDLQLYIAIHRAVLKSNLATLRFRVFTLFHPDWTNTGANEEVAPRVAENLAAVIGQVERQIVHQGQDALYLLVRRHSIVFHSIRDVAEKDPQRFGEMVAAHDTHELDGLLASSAGERYGRFRRRMRNSVVRAVLFLFITKMMLALIIEAPYERLVLKTSDMRPLIVNILFHPFLLGVIGLSARLPESANTDAVIREAHAFLGIGEEIGFTFKMRRPWSRGALGVIFNVVYTAMFLFTIGVISFVLHSFHFNWLSIVFFIFFLSLVTFFGLKIRNSRRELMVIDSKVSFIGTIGDILFLPMIRAGRWVALRAPRINVFLFFFDFIVEAPFKAAINLVEGWLAFLREKKEEI</sequence>
<accession>A0A1F7W6Y1</accession>
<feature type="transmembrane region" description="Helical" evidence="1">
    <location>
        <begin position="425"/>
        <end position="445"/>
    </location>
</feature>
<dbReference type="AlphaFoldDB" id="A0A1F7W6Y1"/>
<feature type="transmembrane region" description="Helical" evidence="1">
    <location>
        <begin position="304"/>
        <end position="326"/>
    </location>
</feature>
<keyword evidence="1" id="KW-1133">Transmembrane helix</keyword>
<feature type="transmembrane region" description="Helical" evidence="1">
    <location>
        <begin position="396"/>
        <end position="419"/>
    </location>
</feature>
<evidence type="ECO:0000313" key="3">
    <source>
        <dbReference type="Proteomes" id="UP000176501"/>
    </source>
</evidence>
<evidence type="ECO:0000256" key="1">
    <source>
        <dbReference type="SAM" id="Phobius"/>
    </source>
</evidence>